<dbReference type="Gene3D" id="3.40.50.200">
    <property type="entry name" value="Peptidase S8/S53 domain"/>
    <property type="match status" value="1"/>
</dbReference>
<evidence type="ECO:0000259" key="13">
    <source>
        <dbReference type="Pfam" id="PF06280"/>
    </source>
</evidence>
<evidence type="ECO:0000256" key="1">
    <source>
        <dbReference type="ARBA" id="ARBA00011073"/>
    </source>
</evidence>
<evidence type="ECO:0000256" key="3">
    <source>
        <dbReference type="ARBA" id="ARBA00022525"/>
    </source>
</evidence>
<keyword evidence="3" id="KW-0964">Secreted</keyword>
<evidence type="ECO:0000256" key="4">
    <source>
        <dbReference type="ARBA" id="ARBA00022670"/>
    </source>
</evidence>
<feature type="domain" description="Peptidase S8/S53" evidence="11">
    <location>
        <begin position="149"/>
        <end position="565"/>
    </location>
</feature>
<dbReference type="InterPro" id="IPR000209">
    <property type="entry name" value="Peptidase_S8/S53_dom"/>
</dbReference>
<evidence type="ECO:0000259" key="11">
    <source>
        <dbReference type="Pfam" id="PF00082"/>
    </source>
</evidence>
<feature type="chain" id="PRO_5047522920" description="Minor extracellular protease vpr" evidence="10">
    <location>
        <begin position="18"/>
        <end position="922"/>
    </location>
</feature>
<evidence type="ECO:0000256" key="6">
    <source>
        <dbReference type="ARBA" id="ARBA00022801"/>
    </source>
</evidence>
<dbReference type="PANTHER" id="PTHR43806:SF66">
    <property type="entry name" value="SERIN ENDOPEPTIDASE"/>
    <property type="match status" value="1"/>
</dbReference>
<dbReference type="InterPro" id="IPR022398">
    <property type="entry name" value="Peptidase_S8_His-AS"/>
</dbReference>
<keyword evidence="4 8" id="KW-0645">Protease</keyword>
<dbReference type="InterPro" id="IPR003137">
    <property type="entry name" value="PA_domain"/>
</dbReference>
<reference evidence="14 15" key="1">
    <citation type="journal article" date="2024" name="Commun. Biol.">
        <title>Comparative genomic analysis of thermophilic fungi reveals convergent evolutionary adaptations and gene losses.</title>
        <authorList>
            <person name="Steindorff A.S."/>
            <person name="Aguilar-Pontes M.V."/>
            <person name="Robinson A.J."/>
            <person name="Andreopoulos B."/>
            <person name="LaButti K."/>
            <person name="Kuo A."/>
            <person name="Mondo S."/>
            <person name="Riley R."/>
            <person name="Otillar R."/>
            <person name="Haridas S."/>
            <person name="Lipzen A."/>
            <person name="Grimwood J."/>
            <person name="Schmutz J."/>
            <person name="Clum A."/>
            <person name="Reid I.D."/>
            <person name="Moisan M.C."/>
            <person name="Butler G."/>
            <person name="Nguyen T.T.M."/>
            <person name="Dewar K."/>
            <person name="Conant G."/>
            <person name="Drula E."/>
            <person name="Henrissat B."/>
            <person name="Hansel C."/>
            <person name="Singer S."/>
            <person name="Hutchinson M.I."/>
            <person name="de Vries R.P."/>
            <person name="Natvig D.O."/>
            <person name="Powell A.J."/>
            <person name="Tsang A."/>
            <person name="Grigoriev I.V."/>
        </authorList>
    </citation>
    <scope>NUCLEOTIDE SEQUENCE [LARGE SCALE GENOMIC DNA]</scope>
    <source>
        <strain evidence="14 15">ATCC 22073</strain>
    </source>
</reference>
<feature type="signal peptide" evidence="10">
    <location>
        <begin position="1"/>
        <end position="17"/>
    </location>
</feature>
<dbReference type="SUPFAM" id="SSF52743">
    <property type="entry name" value="Subtilisin-like"/>
    <property type="match status" value="1"/>
</dbReference>
<feature type="domain" description="C5a peptidase/Subtilisin-like protease SBT2-like Fn3-like" evidence="13">
    <location>
        <begin position="609"/>
        <end position="723"/>
    </location>
</feature>
<evidence type="ECO:0000313" key="15">
    <source>
        <dbReference type="Proteomes" id="UP001600064"/>
    </source>
</evidence>
<dbReference type="InterPro" id="IPR050131">
    <property type="entry name" value="Peptidase_S8_subtilisin-like"/>
</dbReference>
<evidence type="ECO:0000256" key="5">
    <source>
        <dbReference type="ARBA" id="ARBA00022729"/>
    </source>
</evidence>
<dbReference type="InterPro" id="IPR034187">
    <property type="entry name" value="Peptidases_S8_5"/>
</dbReference>
<feature type="active site" description="Charge relay system" evidence="8">
    <location>
        <position position="532"/>
    </location>
</feature>
<keyword evidence="2" id="KW-0134">Cell wall</keyword>
<keyword evidence="7 8" id="KW-0720">Serine protease</keyword>
<keyword evidence="5 10" id="KW-0732">Signal</keyword>
<dbReference type="Pfam" id="PF06280">
    <property type="entry name" value="fn3_5"/>
    <property type="match status" value="1"/>
</dbReference>
<dbReference type="InterPro" id="IPR046450">
    <property type="entry name" value="PA_dom_sf"/>
</dbReference>
<dbReference type="PROSITE" id="PS00136">
    <property type="entry name" value="SUBTILASE_ASP"/>
    <property type="match status" value="1"/>
</dbReference>
<dbReference type="EMBL" id="JAZGUE010000002">
    <property type="protein sequence ID" value="KAL2270598.1"/>
    <property type="molecule type" value="Genomic_DNA"/>
</dbReference>
<name>A0ABR4DJP8_9PEZI</name>
<evidence type="ECO:0000256" key="9">
    <source>
        <dbReference type="RuleBase" id="RU003355"/>
    </source>
</evidence>
<evidence type="ECO:0000256" key="10">
    <source>
        <dbReference type="SAM" id="SignalP"/>
    </source>
</evidence>
<dbReference type="PROSITE" id="PS00138">
    <property type="entry name" value="SUBTILASE_SER"/>
    <property type="match status" value="1"/>
</dbReference>
<evidence type="ECO:0000256" key="2">
    <source>
        <dbReference type="ARBA" id="ARBA00022512"/>
    </source>
</evidence>
<dbReference type="InterPro" id="IPR023828">
    <property type="entry name" value="Peptidase_S8_Ser-AS"/>
</dbReference>
<dbReference type="InterPro" id="IPR010435">
    <property type="entry name" value="C5a/SBT2-like_Fn3"/>
</dbReference>
<sequence>MLWYGAALALLAGRAIANSVTDGVTDPPAIVPGAYIVEYEVDQDTDALIDKLGGEASLRRDLRFKLFKGASIQVNNLEHAESVAAKVAEMPKVKRVFPVRKYAVPHHTVHSTGSAVEAIVSKRAAGGNDTFSTHLMTQVNKFRDNGITGKGIKIAVIDTGIDYLHPAMGGCFGPGCLVSYGADLVGDNFDGSNTPRPDGDPMDCQGHGTHVAGTIAAQDNNPYGIIGAAQGVELGAYRVFGCEGDTPNDVLIAAYNMAYEAGSDIITASIGGPSGWAEDPWAAVVTRIVENGVPCVVSAGNDGSAGIFYASTAANGRKVTAIASIDNWMTPTLLANASFSVDNKPGSDFGFTAGDPSAWGEVTKPLWIVSHDTTDPAHGCDPYPEDTPDLSGYIVLIRRGTCTFVQKATNAAAKGAKHIVFYNNQPGTVIVSATGVEGVTAVAMVTADQGEAWVRELEAGRQVVVTMTDPSRAGKFLIYAENTVSGGFLSDFTSWGPTYEVEVKPQIATPGGLILSTYPRALGSYGVLSGTSMACPLAAGVYALIMNVRGTKDPKTIENLLSATSKPNLFRFSGQSAPFLAPVPQQGAGLIQAWDAAHSTTLLSVSSLSFNDTEHFAPVQNFTVHNTGKTEVTYSLGHHGAATAYTFLDPSFTTPVPFPGILTQEYASLTFATGDRFTLPPGHRKIVSVRVQPPALDAKLLPVYSGYVTINGTDGSNLSLPYLGVVGNMRSAKVLDPARTYVRSSKTGAELPVPPNTTFVLPPAGFSNDTSYRNRTEMPRLNVQLTMGSAQIRAYVVPVGNTADGIARVSNPFGLNTIGLAEGFPAMWNPRGPSAFIWDGKLEHGEFAPAGKYRLVVKALRIFGNPENKEDYDEAQSVEFNIRYLSGGSAKLRRWKERCRDEVTAAEGVQKRSAIRIPTEDR</sequence>
<dbReference type="Gene3D" id="3.50.30.30">
    <property type="match status" value="1"/>
</dbReference>
<protein>
    <recommendedName>
        <fullName evidence="16">Minor extracellular protease vpr</fullName>
    </recommendedName>
</protein>
<keyword evidence="15" id="KW-1185">Reference proteome</keyword>
<dbReference type="PANTHER" id="PTHR43806">
    <property type="entry name" value="PEPTIDASE S8"/>
    <property type="match status" value="1"/>
</dbReference>
<dbReference type="PROSITE" id="PS00137">
    <property type="entry name" value="SUBTILASE_HIS"/>
    <property type="match status" value="1"/>
</dbReference>
<feature type="domain" description="PA" evidence="12">
    <location>
        <begin position="369"/>
        <end position="452"/>
    </location>
</feature>
<feature type="active site" description="Charge relay system" evidence="8">
    <location>
        <position position="207"/>
    </location>
</feature>
<dbReference type="InterPro" id="IPR023827">
    <property type="entry name" value="Peptidase_S8_Asp-AS"/>
</dbReference>
<dbReference type="PROSITE" id="PS51892">
    <property type="entry name" value="SUBTILASE"/>
    <property type="match status" value="1"/>
</dbReference>
<evidence type="ECO:0000313" key="14">
    <source>
        <dbReference type="EMBL" id="KAL2270598.1"/>
    </source>
</evidence>
<evidence type="ECO:0000256" key="8">
    <source>
        <dbReference type="PROSITE-ProRule" id="PRU01240"/>
    </source>
</evidence>
<evidence type="ECO:0000259" key="12">
    <source>
        <dbReference type="Pfam" id="PF02225"/>
    </source>
</evidence>
<dbReference type="Pfam" id="PF02225">
    <property type="entry name" value="PA"/>
    <property type="match status" value="1"/>
</dbReference>
<accession>A0ABR4DJP8</accession>
<dbReference type="Proteomes" id="UP001600064">
    <property type="component" value="Unassembled WGS sequence"/>
</dbReference>
<feature type="active site" description="Charge relay system" evidence="8">
    <location>
        <position position="158"/>
    </location>
</feature>
<dbReference type="Pfam" id="PF00082">
    <property type="entry name" value="Peptidase_S8"/>
    <property type="match status" value="1"/>
</dbReference>
<organism evidence="14 15">
    <name type="scientific">Remersonia thermophila</name>
    <dbReference type="NCBI Taxonomy" id="72144"/>
    <lineage>
        <taxon>Eukaryota</taxon>
        <taxon>Fungi</taxon>
        <taxon>Dikarya</taxon>
        <taxon>Ascomycota</taxon>
        <taxon>Pezizomycotina</taxon>
        <taxon>Sordariomycetes</taxon>
        <taxon>Sordariomycetidae</taxon>
        <taxon>Sordariales</taxon>
        <taxon>Sordariales incertae sedis</taxon>
        <taxon>Remersonia</taxon>
    </lineage>
</organism>
<dbReference type="InterPro" id="IPR036852">
    <property type="entry name" value="Peptidase_S8/S53_dom_sf"/>
</dbReference>
<evidence type="ECO:0008006" key="16">
    <source>
        <dbReference type="Google" id="ProtNLM"/>
    </source>
</evidence>
<dbReference type="SUPFAM" id="SSF52025">
    <property type="entry name" value="PA domain"/>
    <property type="match status" value="1"/>
</dbReference>
<dbReference type="RefSeq" id="XP_070869322.1">
    <property type="nucleotide sequence ID" value="XM_071009090.1"/>
</dbReference>
<dbReference type="GeneID" id="98123734"/>
<comment type="caution">
    <text evidence="14">The sequence shown here is derived from an EMBL/GenBank/DDBJ whole genome shotgun (WGS) entry which is preliminary data.</text>
</comment>
<dbReference type="InterPro" id="IPR015500">
    <property type="entry name" value="Peptidase_S8_subtilisin-rel"/>
</dbReference>
<gene>
    <name evidence="14" type="ORF">VTJ83DRAFT_2782</name>
</gene>
<dbReference type="CDD" id="cd02124">
    <property type="entry name" value="PA_PoS1_like"/>
    <property type="match status" value="1"/>
</dbReference>
<proteinExistence type="inferred from homology"/>
<comment type="similarity">
    <text evidence="1 8 9">Belongs to the peptidase S8 family.</text>
</comment>
<keyword evidence="6 8" id="KW-0378">Hydrolase</keyword>
<dbReference type="PRINTS" id="PR00723">
    <property type="entry name" value="SUBTILISIN"/>
</dbReference>
<dbReference type="CDD" id="cd07489">
    <property type="entry name" value="Peptidases_S8_5"/>
    <property type="match status" value="1"/>
</dbReference>
<evidence type="ECO:0000256" key="7">
    <source>
        <dbReference type="ARBA" id="ARBA00022825"/>
    </source>
</evidence>